<dbReference type="RefSeq" id="WP_104813597.1">
    <property type="nucleotide sequence ID" value="NZ_MQUB01000001.1"/>
</dbReference>
<dbReference type="EMBL" id="MQUB01000001">
    <property type="protein sequence ID" value="PQB05651.1"/>
    <property type="molecule type" value="Genomic_DNA"/>
</dbReference>
<protein>
    <recommendedName>
        <fullName evidence="3">Secretion system C-terminal sorting domain-containing protein</fullName>
    </recommendedName>
</protein>
<accession>A0A2S7KSP5</accession>
<keyword evidence="1 2" id="KW-0732">Signal</keyword>
<dbReference type="Proteomes" id="UP000239800">
    <property type="component" value="Unassembled WGS sequence"/>
</dbReference>
<organism evidence="4 5">
    <name type="scientific">Aureitalea marina</name>
    <dbReference type="NCBI Taxonomy" id="930804"/>
    <lineage>
        <taxon>Bacteria</taxon>
        <taxon>Pseudomonadati</taxon>
        <taxon>Bacteroidota</taxon>
        <taxon>Flavobacteriia</taxon>
        <taxon>Flavobacteriales</taxon>
        <taxon>Flavobacteriaceae</taxon>
        <taxon>Aureitalea</taxon>
    </lineage>
</organism>
<gene>
    <name evidence="4" type="ORF">BST85_12655</name>
</gene>
<dbReference type="Pfam" id="PF18962">
    <property type="entry name" value="Por_Secre_tail"/>
    <property type="match status" value="1"/>
</dbReference>
<dbReference type="NCBIfam" id="TIGR04183">
    <property type="entry name" value="Por_Secre_tail"/>
    <property type="match status" value="1"/>
</dbReference>
<feature type="domain" description="Secretion system C-terminal sorting" evidence="3">
    <location>
        <begin position="552"/>
        <end position="619"/>
    </location>
</feature>
<proteinExistence type="predicted"/>
<sequence>MKIKFYFLLACCLCLGVSTPLNAQQVTTGAEIITPSDFFITAPLRDLPMADLNNLSPKETPRGTESQRKAALAEFLKGAGASPTQVDPLAQTEPQTRAGDDPLLSFDGVNVSNLFPPDPTAAVGPNHIVQMTNRFWGVWDKEGNLEPGFPKNINDPIGGSISGDPIVLYDREADRWFISQFQFGSSLRFAVSETPDPTGSYFVYSFPLSSNDYPHYSIYGNSYIVAGNFSPSGRFLAFNREKILAGDPSAEAVTLTMPGFRPGTVFRAPQPVHSEGAGAAAGSAPIVWFHDDAWGGVSQDAAVVWEFDVDWNNPGSASVTGPIEIPLADFDSFIAGTGGDAFANLAQPGVSQRIDALVHVMNFQAHRYDFGTHESMIFNFVVEINNGSRQAGLRWVELRRSGGGDWELYQEGTYVDPTGNDESVFMGAMSMDQEGNMAMGYIKTGPDTFPSLYYTGRAPGDDLGQMTIQETLIVAGTNSINQGNSRYGDYGQLVRDPVDDLTFWYTSQYSGSSPERTRIAAFKISEELSVDELQAAETDFVITSSDNRIFDVNLLSNSTNDMLRLSVYDVLGNRVIYSQVKKNSSGVYYQQLDMNGKASGVYIVSVGNAKTKMTKQIIVR</sequence>
<feature type="chain" id="PRO_5015704649" description="Secretion system C-terminal sorting domain-containing protein" evidence="2">
    <location>
        <begin position="24"/>
        <end position="620"/>
    </location>
</feature>
<evidence type="ECO:0000313" key="5">
    <source>
        <dbReference type="Proteomes" id="UP000239800"/>
    </source>
</evidence>
<evidence type="ECO:0000256" key="2">
    <source>
        <dbReference type="SAM" id="SignalP"/>
    </source>
</evidence>
<dbReference type="OrthoDB" id="1488385at2"/>
<evidence type="ECO:0000259" key="3">
    <source>
        <dbReference type="Pfam" id="PF18962"/>
    </source>
</evidence>
<reference evidence="4 5" key="1">
    <citation type="submission" date="2016-11" db="EMBL/GenBank/DDBJ databases">
        <title>Trade-off between light-utilization and light-protection in marine flavobacteria.</title>
        <authorList>
            <person name="Kumagai Y."/>
        </authorList>
    </citation>
    <scope>NUCLEOTIDE SEQUENCE [LARGE SCALE GENOMIC DNA]</scope>
    <source>
        <strain evidence="4 5">NBRC 107741</strain>
    </source>
</reference>
<comment type="caution">
    <text evidence="4">The sequence shown here is derived from an EMBL/GenBank/DDBJ whole genome shotgun (WGS) entry which is preliminary data.</text>
</comment>
<evidence type="ECO:0000256" key="1">
    <source>
        <dbReference type="ARBA" id="ARBA00022729"/>
    </source>
</evidence>
<evidence type="ECO:0000313" key="4">
    <source>
        <dbReference type="EMBL" id="PQB05651.1"/>
    </source>
</evidence>
<dbReference type="InterPro" id="IPR026444">
    <property type="entry name" value="Secre_tail"/>
</dbReference>
<name>A0A2S7KSP5_9FLAO</name>
<dbReference type="AlphaFoldDB" id="A0A2S7KSP5"/>
<keyword evidence="5" id="KW-1185">Reference proteome</keyword>
<feature type="signal peptide" evidence="2">
    <location>
        <begin position="1"/>
        <end position="23"/>
    </location>
</feature>